<evidence type="ECO:0000313" key="1">
    <source>
        <dbReference type="EMBL" id="OYR32633.1"/>
    </source>
</evidence>
<dbReference type="Proteomes" id="UP000216363">
    <property type="component" value="Unassembled WGS sequence"/>
</dbReference>
<accession>A0A256GZM8</accession>
<organism evidence="1 2">
    <name type="scientific">Brucella lupini</name>
    <dbReference type="NCBI Taxonomy" id="255457"/>
    <lineage>
        <taxon>Bacteria</taxon>
        <taxon>Pseudomonadati</taxon>
        <taxon>Pseudomonadota</taxon>
        <taxon>Alphaproteobacteria</taxon>
        <taxon>Hyphomicrobiales</taxon>
        <taxon>Brucellaceae</taxon>
        <taxon>Brucella/Ochrobactrum group</taxon>
        <taxon>Brucella</taxon>
    </lineage>
</organism>
<dbReference type="EMBL" id="NNRN01000022">
    <property type="protein sequence ID" value="OYR32633.1"/>
    <property type="molecule type" value="Genomic_DNA"/>
</dbReference>
<proteinExistence type="predicted"/>
<evidence type="ECO:0000313" key="2">
    <source>
        <dbReference type="Proteomes" id="UP000216363"/>
    </source>
</evidence>
<name>A0A256GZM8_9HYPH</name>
<protein>
    <submittedName>
        <fullName evidence="1">Uncharacterized protein</fullName>
    </submittedName>
</protein>
<reference evidence="1 2" key="1">
    <citation type="submission" date="2017-07" db="EMBL/GenBank/DDBJ databases">
        <title>Draft genome of Ochrobactrum lupini type strain LUP21.</title>
        <authorList>
            <person name="Krzyzanowska D.M."/>
            <person name="Jafra S."/>
        </authorList>
    </citation>
    <scope>NUCLEOTIDE SEQUENCE [LARGE SCALE GENOMIC DNA]</scope>
    <source>
        <strain evidence="1 2">LUP21</strain>
    </source>
</reference>
<gene>
    <name evidence="1" type="ORF">CES86_5657</name>
</gene>
<sequence>MRDTSRSSGETDVSDCINGHLIPTKTDGMLMLFAPGGRSLATL</sequence>
<dbReference type="AlphaFoldDB" id="A0A256GZM8"/>
<comment type="caution">
    <text evidence="1">The sequence shown here is derived from an EMBL/GenBank/DDBJ whole genome shotgun (WGS) entry which is preliminary data.</text>
</comment>